<evidence type="ECO:0000256" key="5">
    <source>
        <dbReference type="ARBA" id="ARBA00022692"/>
    </source>
</evidence>
<feature type="transmembrane region" description="Helical" evidence="8">
    <location>
        <begin position="209"/>
        <end position="231"/>
    </location>
</feature>
<dbReference type="InterPro" id="IPR000522">
    <property type="entry name" value="ABC_transptr_permease_BtuC"/>
</dbReference>
<dbReference type="Gene3D" id="1.10.3470.10">
    <property type="entry name" value="ABC transporter involved in vitamin B12 uptake, BtuC"/>
    <property type="match status" value="1"/>
</dbReference>
<organism evidence="9 10">
    <name type="scientific">Fusobacterium gonidiaformans 3-1-5R</name>
    <dbReference type="NCBI Taxonomy" id="469605"/>
    <lineage>
        <taxon>Bacteria</taxon>
        <taxon>Fusobacteriati</taxon>
        <taxon>Fusobacteriota</taxon>
        <taxon>Fusobacteriia</taxon>
        <taxon>Fusobacteriales</taxon>
        <taxon>Fusobacteriaceae</taxon>
        <taxon>Fusobacterium</taxon>
    </lineage>
</organism>
<feature type="transmembrane region" description="Helical" evidence="8">
    <location>
        <begin position="167"/>
        <end position="188"/>
    </location>
</feature>
<gene>
    <name evidence="9" type="ORF">FSBG_01553</name>
</gene>
<feature type="transmembrane region" description="Helical" evidence="8">
    <location>
        <begin position="257"/>
        <end position="287"/>
    </location>
</feature>
<name>E5BHT3_9FUSO</name>
<feature type="transmembrane region" description="Helical" evidence="8">
    <location>
        <begin position="20"/>
        <end position="38"/>
    </location>
</feature>
<dbReference type="HOGENOM" id="CLU_013016_0_1_0"/>
<keyword evidence="7 8" id="KW-0472">Membrane</keyword>
<evidence type="ECO:0000256" key="4">
    <source>
        <dbReference type="ARBA" id="ARBA00022475"/>
    </source>
</evidence>
<dbReference type="CDD" id="cd06550">
    <property type="entry name" value="TM_ABC_iron-siderophores_like"/>
    <property type="match status" value="1"/>
</dbReference>
<comment type="similarity">
    <text evidence="2">Belongs to the binding-protein-dependent transport system permease family. FecCD subfamily.</text>
</comment>
<evidence type="ECO:0000256" key="1">
    <source>
        <dbReference type="ARBA" id="ARBA00004651"/>
    </source>
</evidence>
<comment type="subcellular location">
    <subcellularLocation>
        <location evidence="1">Cell membrane</location>
        <topology evidence="1">Multi-pass membrane protein</topology>
    </subcellularLocation>
</comment>
<evidence type="ECO:0000256" key="8">
    <source>
        <dbReference type="SAM" id="Phobius"/>
    </source>
</evidence>
<proteinExistence type="inferred from homology"/>
<keyword evidence="3" id="KW-0813">Transport</keyword>
<evidence type="ECO:0000313" key="10">
    <source>
        <dbReference type="Proteomes" id="UP000002975"/>
    </source>
</evidence>
<evidence type="ECO:0000313" key="9">
    <source>
        <dbReference type="EMBL" id="EFS22056.1"/>
    </source>
</evidence>
<accession>E5BHT3</accession>
<dbReference type="Proteomes" id="UP000002975">
    <property type="component" value="Unassembled WGS sequence"/>
</dbReference>
<dbReference type="AlphaFoldDB" id="E5BHT3"/>
<keyword evidence="6 8" id="KW-1133">Transmembrane helix</keyword>
<keyword evidence="5 8" id="KW-0812">Transmembrane</keyword>
<feature type="transmembrane region" description="Helical" evidence="8">
    <location>
        <begin position="79"/>
        <end position="96"/>
    </location>
</feature>
<sequence length="355" mass="39570">MKELQRKYIKFMNKKWKITLLCIASLLIPIFCIGFGSIKIDNKWVVQIVMNHVLGKEYFVCKWERTLETIVWDLRFPRILLAFLTGAALSLVGVIMQTITKNNLAEPYILGISSGASAGAVSVIILSGTYPILQKISIEQGAFLGSLLSISMVFFISSRHLTRGSSLILTGVGVSSFFSAMTTVIIYSSKNNSQLVTAMFWMTGSLSSAAWESLFYPFLIFLFFTILVYLYSHELDILLMGDTDANTLGVHTQFLKFIMIGISTLLISILVSLTGIIGFIGLVIPHIARKIIGYQHRTLVIFSTLLGGNFLVVADTFARSYFSPEEMPIGVITAFIGTPIFLWIVRRNYSYGGRE</sequence>
<dbReference type="BioCyc" id="FSP469605-HMP:GTSP-1596-MONOMER"/>
<evidence type="ECO:0000256" key="6">
    <source>
        <dbReference type="ARBA" id="ARBA00022989"/>
    </source>
</evidence>
<feature type="transmembrane region" description="Helical" evidence="8">
    <location>
        <begin position="327"/>
        <end position="345"/>
    </location>
</feature>
<dbReference type="FunFam" id="1.10.3470.10:FF:000001">
    <property type="entry name" value="Vitamin B12 ABC transporter permease BtuC"/>
    <property type="match status" value="1"/>
</dbReference>
<dbReference type="GO" id="GO:0022857">
    <property type="term" value="F:transmembrane transporter activity"/>
    <property type="evidence" value="ECO:0007669"/>
    <property type="project" value="InterPro"/>
</dbReference>
<evidence type="ECO:0000256" key="2">
    <source>
        <dbReference type="ARBA" id="ARBA00007935"/>
    </source>
</evidence>
<keyword evidence="10" id="KW-1185">Reference proteome</keyword>
<dbReference type="InterPro" id="IPR037294">
    <property type="entry name" value="ABC_BtuC-like"/>
</dbReference>
<dbReference type="Pfam" id="PF01032">
    <property type="entry name" value="FecCD"/>
    <property type="match status" value="1"/>
</dbReference>
<feature type="transmembrane region" description="Helical" evidence="8">
    <location>
        <begin position="108"/>
        <end position="130"/>
    </location>
</feature>
<dbReference type="EMBL" id="GG657974">
    <property type="protein sequence ID" value="EFS22056.1"/>
    <property type="molecule type" value="Genomic_DNA"/>
</dbReference>
<dbReference type="PANTHER" id="PTHR30472:SF18">
    <property type="entry name" value="IRON(III) DICITRATE ABC TRANSPORTER,PERMEASE PROTEIN"/>
    <property type="match status" value="1"/>
</dbReference>
<dbReference type="GO" id="GO:0033214">
    <property type="term" value="P:siderophore-iron import into cell"/>
    <property type="evidence" value="ECO:0007669"/>
    <property type="project" value="TreeGrafter"/>
</dbReference>
<keyword evidence="4" id="KW-1003">Cell membrane</keyword>
<dbReference type="SUPFAM" id="SSF81345">
    <property type="entry name" value="ABC transporter involved in vitamin B12 uptake, BtuC"/>
    <property type="match status" value="1"/>
</dbReference>
<protein>
    <submittedName>
        <fullName evidence="9">Iron chelate uptake ABC transporter, FeCT family, permease protein</fullName>
    </submittedName>
</protein>
<evidence type="ECO:0000256" key="3">
    <source>
        <dbReference type="ARBA" id="ARBA00022448"/>
    </source>
</evidence>
<evidence type="ECO:0000256" key="7">
    <source>
        <dbReference type="ARBA" id="ARBA00023136"/>
    </source>
</evidence>
<dbReference type="GO" id="GO:0005886">
    <property type="term" value="C:plasma membrane"/>
    <property type="evidence" value="ECO:0007669"/>
    <property type="project" value="UniProtKB-SubCell"/>
</dbReference>
<feature type="transmembrane region" description="Helical" evidence="8">
    <location>
        <begin position="299"/>
        <end position="321"/>
    </location>
</feature>
<reference evidence="9 10" key="1">
    <citation type="submission" date="2009-02" db="EMBL/GenBank/DDBJ databases">
        <title>The Genome Sequence of Fusobacterium sp. 3_1_5R.</title>
        <authorList>
            <consortium name="The Broad Institute Genome Sequencing Platform"/>
            <person name="Ward D."/>
            <person name="Young S.K."/>
            <person name="Kodira C.D."/>
            <person name="Zeng Q."/>
            <person name="Koehrsen M."/>
            <person name="Alvarado L."/>
            <person name="Berlin A."/>
            <person name="Borenstein D."/>
            <person name="Chen Z."/>
            <person name="Engels R."/>
            <person name="Freedman E."/>
            <person name="Gellesch M."/>
            <person name="Goldberg J."/>
            <person name="Griggs A."/>
            <person name="Gujja S."/>
            <person name="Heiman D."/>
            <person name="Hepburn T."/>
            <person name="Howarth C."/>
            <person name="Jen D."/>
            <person name="Larson L."/>
            <person name="Lewis B."/>
            <person name="Mehta T."/>
            <person name="Park D."/>
            <person name="Pearson M."/>
            <person name="Roberts A."/>
            <person name="Saif S."/>
            <person name="Shea T."/>
            <person name="Shenoy N."/>
            <person name="Sisk P."/>
            <person name="Stolte C."/>
            <person name="Sykes S."/>
            <person name="Walk T."/>
            <person name="White J."/>
            <person name="Yandava C."/>
            <person name="Allen-Vercoe E."/>
            <person name="Strauss J."/>
            <person name="Ambrose C."/>
            <person name="Lander E."/>
            <person name="Nusbaum C."/>
            <person name="Galagan J."/>
            <person name="Birren B."/>
        </authorList>
    </citation>
    <scope>NUCLEOTIDE SEQUENCE [LARGE SCALE GENOMIC DNA]</scope>
    <source>
        <strain evidence="9 10">3_1_5R</strain>
    </source>
</reference>
<dbReference type="PANTHER" id="PTHR30472">
    <property type="entry name" value="FERRIC ENTEROBACTIN TRANSPORT SYSTEM PERMEASE PROTEIN"/>
    <property type="match status" value="1"/>
</dbReference>